<evidence type="ECO:0000313" key="3">
    <source>
        <dbReference type="Proteomes" id="UP001061302"/>
    </source>
</evidence>
<organism evidence="2 3">
    <name type="scientific">Chitiniphilus purpureus</name>
    <dbReference type="NCBI Taxonomy" id="2981137"/>
    <lineage>
        <taxon>Bacteria</taxon>
        <taxon>Pseudomonadati</taxon>
        <taxon>Pseudomonadota</taxon>
        <taxon>Betaproteobacteria</taxon>
        <taxon>Neisseriales</taxon>
        <taxon>Chitinibacteraceae</taxon>
        <taxon>Chitiniphilus</taxon>
    </lineage>
</organism>
<gene>
    <name evidence="2" type="ORF">N8I74_14950</name>
</gene>
<reference evidence="2" key="1">
    <citation type="submission" date="2022-10" db="EMBL/GenBank/DDBJ databases">
        <title>Chitiniphilus purpureus sp. nov., a novel chitin-degrading bacterium isolated from crawfish pond sediment.</title>
        <authorList>
            <person name="Li K."/>
        </authorList>
    </citation>
    <scope>NUCLEOTIDE SEQUENCE</scope>
    <source>
        <strain evidence="2">CD1</strain>
    </source>
</reference>
<dbReference type="PANTHER" id="PTHR44809:SF1">
    <property type="entry name" value="PROTEIN O-MANNOSYL-TRANSFERASE TMTC1"/>
    <property type="match status" value="1"/>
</dbReference>
<dbReference type="SUPFAM" id="SSF48452">
    <property type="entry name" value="TPR-like"/>
    <property type="match status" value="1"/>
</dbReference>
<accession>A0ABY6DJU6</accession>
<dbReference type="PROSITE" id="PS50005">
    <property type="entry name" value="TPR"/>
    <property type="match status" value="2"/>
</dbReference>
<dbReference type="Gene3D" id="1.25.40.10">
    <property type="entry name" value="Tetratricopeptide repeat domain"/>
    <property type="match status" value="1"/>
</dbReference>
<name>A0ABY6DJU6_9NEIS</name>
<dbReference type="Pfam" id="PF13432">
    <property type="entry name" value="TPR_16"/>
    <property type="match status" value="1"/>
</dbReference>
<dbReference type="InterPro" id="IPR052943">
    <property type="entry name" value="TMTC_O-mannosyl-trnsfr"/>
</dbReference>
<dbReference type="Proteomes" id="UP001061302">
    <property type="component" value="Chromosome"/>
</dbReference>
<dbReference type="EMBL" id="CP106753">
    <property type="protein sequence ID" value="UXY14607.1"/>
    <property type="molecule type" value="Genomic_DNA"/>
</dbReference>
<dbReference type="InterPro" id="IPR019734">
    <property type="entry name" value="TPR_rpt"/>
</dbReference>
<dbReference type="RefSeq" id="WP_263123909.1">
    <property type="nucleotide sequence ID" value="NZ_CP106753.1"/>
</dbReference>
<dbReference type="SUPFAM" id="SSF53756">
    <property type="entry name" value="UDP-Glycosyltransferase/glycogen phosphorylase"/>
    <property type="match status" value="1"/>
</dbReference>
<dbReference type="SMART" id="SM00028">
    <property type="entry name" value="TPR"/>
    <property type="match status" value="5"/>
</dbReference>
<dbReference type="Pfam" id="PF13181">
    <property type="entry name" value="TPR_8"/>
    <property type="match status" value="1"/>
</dbReference>
<sequence>MSWRNDPAVARAGAAEAGGDWMTAYRHYDEALARWPRQLPLQLACGIAATRAGESAAARALLEPALRESPGQAHGWAALGQACARLGDPVAARAALARAVALDPRSPALRLNLANVLRTLGETAAARAELERALQLAPDYAPAHYNLANLLRDNNAPEAAKAHYLAALDAAPDHLESRYNLGCLLRQHGEMTEALATFEAVLARAPGHADAWHNLGGCRRALGDWEGARAAYRQALALSDTPLPRYALGTLDLLHGRWREGWIGYEARWAACGVTPPTVPLPRWHGEAVAATARLLVFSEQGYGDLLQFARFVPQLQARFATVTLACPPAMARLMAASLDGVTVCDHLPDPATFTHCVPIMSLAATLQVDEAMLRTFPVPYLRTPEGGAPAVRGTGLNIGLCWTGNPGQADNIQRTVPLGLLRNLAHLPGITWHNLQQGKAEQARAAGFTLHDASAHWRDFADTAAYLDGLDLVISACTSIAHLAGALGRPVWLVSRFDADWRWLLAREDSPWYPSLRLFRQPRPGDWPAAVAALEGALRQRLGAPI</sequence>
<dbReference type="PANTHER" id="PTHR44809">
    <property type="match status" value="1"/>
</dbReference>
<feature type="repeat" description="TPR" evidence="1">
    <location>
        <begin position="209"/>
        <end position="242"/>
    </location>
</feature>
<dbReference type="InterPro" id="IPR011990">
    <property type="entry name" value="TPR-like_helical_dom_sf"/>
</dbReference>
<proteinExistence type="predicted"/>
<keyword evidence="3" id="KW-1185">Reference proteome</keyword>
<evidence type="ECO:0000313" key="2">
    <source>
        <dbReference type="EMBL" id="UXY14607.1"/>
    </source>
</evidence>
<dbReference type="Gene3D" id="3.40.50.2000">
    <property type="entry name" value="Glycogen Phosphorylase B"/>
    <property type="match status" value="1"/>
</dbReference>
<protein>
    <submittedName>
        <fullName evidence="2">Tetratricopeptide repeat protein</fullName>
    </submittedName>
</protein>
<keyword evidence="1" id="KW-0802">TPR repeat</keyword>
<dbReference type="Pfam" id="PF13428">
    <property type="entry name" value="TPR_14"/>
    <property type="match status" value="1"/>
</dbReference>
<evidence type="ECO:0000256" key="1">
    <source>
        <dbReference type="PROSITE-ProRule" id="PRU00339"/>
    </source>
</evidence>
<feature type="repeat" description="TPR" evidence="1">
    <location>
        <begin position="175"/>
        <end position="208"/>
    </location>
</feature>